<evidence type="ECO:0000256" key="1">
    <source>
        <dbReference type="ARBA" id="ARBA00022490"/>
    </source>
</evidence>
<feature type="domain" description="Methyltransferase small" evidence="7">
    <location>
        <begin position="172"/>
        <end position="337"/>
    </location>
</feature>
<dbReference type="PROSITE" id="PS00092">
    <property type="entry name" value="N6_MTASE"/>
    <property type="match status" value="1"/>
</dbReference>
<dbReference type="Pfam" id="PF08468">
    <property type="entry name" value="MTS_N"/>
    <property type="match status" value="1"/>
</dbReference>
<dbReference type="InterPro" id="IPR013675">
    <property type="entry name" value="Mtase_sm_N"/>
</dbReference>
<feature type="domain" description="Methyltransferase small N-terminal" evidence="8">
    <location>
        <begin position="9"/>
        <end position="165"/>
    </location>
</feature>
<dbReference type="AlphaFoldDB" id="A0A2P7QQ20"/>
<comment type="subcellular location">
    <subcellularLocation>
        <location evidence="6">Cytoplasm</location>
    </subcellularLocation>
</comment>
<dbReference type="Proteomes" id="UP000242181">
    <property type="component" value="Unassembled WGS sequence"/>
</dbReference>
<sequence length="340" mass="36631">MFEALTPVSEMLTRNLDTLSRQPLLVCGLLEDDLPGLLADAGPAPRIFTTDFRYFQWLQGKNRGLAVEFGHLPAQEPAAGLLLLMPKAKAEAEYLLATCLPLLAPGAPVFIAGDNKGGVKAAPRLLAAYCDQVNKLDSARRASLYQAELSRPVTPPDPAAWVRRYSLARDGLSICSLPGVFSAEHLDSGTRLLLDTLDQVEGRVLDVGCGAGVIGATLLKRNPAIRLEQTDISALALQASRLTLAENGLAGEVYASDGLAQVRGPFDCIVTNPPFHAGLKTFYHTTETLLRQARDYLAPGGQLLLVANAFLPYPEIIGQAFGHCDTLAANGKFRIYRARR</sequence>
<dbReference type="GO" id="GO:0052914">
    <property type="term" value="F:16S rRNA (guanine(1207)-N(2))-methyltransferase activity"/>
    <property type="evidence" value="ECO:0007669"/>
    <property type="project" value="UniProtKB-EC"/>
</dbReference>
<dbReference type="PANTHER" id="PTHR47816">
    <property type="entry name" value="RIBOSOMAL RNA SMALL SUBUNIT METHYLTRANSFERASE C"/>
    <property type="match status" value="1"/>
</dbReference>
<comment type="similarity">
    <text evidence="6">Belongs to the methyltransferase superfamily. RsmC family.</text>
</comment>
<dbReference type="GO" id="GO:0005737">
    <property type="term" value="C:cytoplasm"/>
    <property type="evidence" value="ECO:0007669"/>
    <property type="project" value="UniProtKB-SubCell"/>
</dbReference>
<protein>
    <recommendedName>
        <fullName evidence="6">Ribosomal RNA small subunit methyltransferase C</fullName>
        <ecNumber evidence="6">2.1.1.172</ecNumber>
    </recommendedName>
    <alternativeName>
        <fullName evidence="6">16S rRNA m2G1207 methyltransferase</fullName>
    </alternativeName>
    <alternativeName>
        <fullName evidence="6">rRNA (guanine-N(2)-)-methyltransferase RsmC</fullName>
    </alternativeName>
</protein>
<evidence type="ECO:0000256" key="3">
    <source>
        <dbReference type="ARBA" id="ARBA00022603"/>
    </source>
</evidence>
<dbReference type="HAMAP" id="MF_01862">
    <property type="entry name" value="16SrRNA_methyltr_C"/>
    <property type="match status" value="1"/>
</dbReference>
<evidence type="ECO:0000256" key="4">
    <source>
        <dbReference type="ARBA" id="ARBA00022679"/>
    </source>
</evidence>
<dbReference type="GO" id="GO:0003676">
    <property type="term" value="F:nucleic acid binding"/>
    <property type="evidence" value="ECO:0007669"/>
    <property type="project" value="InterPro"/>
</dbReference>
<evidence type="ECO:0000313" key="10">
    <source>
        <dbReference type="Proteomes" id="UP000242181"/>
    </source>
</evidence>
<comment type="subunit">
    <text evidence="6">Monomer.</text>
</comment>
<comment type="caution">
    <text evidence="9">The sequence shown here is derived from an EMBL/GenBank/DDBJ whole genome shotgun (WGS) entry which is preliminary data.</text>
</comment>
<evidence type="ECO:0000313" key="9">
    <source>
        <dbReference type="EMBL" id="PSJ40048.1"/>
    </source>
</evidence>
<dbReference type="RefSeq" id="WP_106453999.1">
    <property type="nucleotide sequence ID" value="NZ_PXYH01000017.1"/>
</dbReference>
<comment type="catalytic activity">
    <reaction evidence="6">
        <text>guanosine(1207) in 16S rRNA + S-adenosyl-L-methionine = N(2)-methylguanosine(1207) in 16S rRNA + S-adenosyl-L-homocysteine + H(+)</text>
        <dbReference type="Rhea" id="RHEA:42736"/>
        <dbReference type="Rhea" id="RHEA-COMP:10213"/>
        <dbReference type="Rhea" id="RHEA-COMP:10214"/>
        <dbReference type="ChEBI" id="CHEBI:15378"/>
        <dbReference type="ChEBI" id="CHEBI:57856"/>
        <dbReference type="ChEBI" id="CHEBI:59789"/>
        <dbReference type="ChEBI" id="CHEBI:74269"/>
        <dbReference type="ChEBI" id="CHEBI:74481"/>
        <dbReference type="EC" id="2.1.1.172"/>
    </reaction>
</comment>
<dbReference type="InterPro" id="IPR023543">
    <property type="entry name" value="rRNA_ssu_MeTfrase_C"/>
</dbReference>
<dbReference type="CDD" id="cd02440">
    <property type="entry name" value="AdoMet_MTases"/>
    <property type="match status" value="1"/>
</dbReference>
<gene>
    <name evidence="6" type="primary">rsmC</name>
    <name evidence="9" type="ORF">C7I36_12305</name>
</gene>
<keyword evidence="10" id="KW-1185">Reference proteome</keyword>
<evidence type="ECO:0000256" key="2">
    <source>
        <dbReference type="ARBA" id="ARBA00022552"/>
    </source>
</evidence>
<keyword evidence="5 6" id="KW-0949">S-adenosyl-L-methionine</keyword>
<dbReference type="Gene3D" id="3.40.50.150">
    <property type="entry name" value="Vaccinia Virus protein VP39"/>
    <property type="match status" value="2"/>
</dbReference>
<dbReference type="InterPro" id="IPR029063">
    <property type="entry name" value="SAM-dependent_MTases_sf"/>
</dbReference>
<dbReference type="SUPFAM" id="SSF53335">
    <property type="entry name" value="S-adenosyl-L-methionine-dependent methyltransferases"/>
    <property type="match status" value="1"/>
</dbReference>
<dbReference type="PANTHER" id="PTHR47816:SF4">
    <property type="entry name" value="RIBOSOMAL RNA SMALL SUBUNIT METHYLTRANSFERASE C"/>
    <property type="match status" value="1"/>
</dbReference>
<accession>A0A2P7QQ20</accession>
<dbReference type="EMBL" id="PXYH01000017">
    <property type="protein sequence ID" value="PSJ40048.1"/>
    <property type="molecule type" value="Genomic_DNA"/>
</dbReference>
<evidence type="ECO:0000259" key="7">
    <source>
        <dbReference type="Pfam" id="PF05175"/>
    </source>
</evidence>
<keyword evidence="2 6" id="KW-0698">rRNA processing</keyword>
<evidence type="ECO:0000259" key="8">
    <source>
        <dbReference type="Pfam" id="PF08468"/>
    </source>
</evidence>
<dbReference type="InterPro" id="IPR002052">
    <property type="entry name" value="DNA_methylase_N6_adenine_CS"/>
</dbReference>
<proteinExistence type="inferred from homology"/>
<dbReference type="EC" id="2.1.1.172" evidence="6"/>
<evidence type="ECO:0000256" key="5">
    <source>
        <dbReference type="ARBA" id="ARBA00022691"/>
    </source>
</evidence>
<organism evidence="9 10">
    <name type="scientific">Zobellella taiwanensis</name>
    <dbReference type="NCBI Taxonomy" id="347535"/>
    <lineage>
        <taxon>Bacteria</taxon>
        <taxon>Pseudomonadati</taxon>
        <taxon>Pseudomonadota</taxon>
        <taxon>Gammaproteobacteria</taxon>
        <taxon>Aeromonadales</taxon>
        <taxon>Aeromonadaceae</taxon>
        <taxon>Zobellella</taxon>
    </lineage>
</organism>
<dbReference type="OrthoDB" id="9816072at2"/>
<reference evidence="9 10" key="1">
    <citation type="submission" date="2018-03" db="EMBL/GenBank/DDBJ databases">
        <title>The draft genome of Zobellella taiwanensis JCM 13381.</title>
        <authorList>
            <person name="Liu L."/>
            <person name="Li L."/>
            <person name="Wang T."/>
            <person name="Zhang X."/>
            <person name="Liang L."/>
        </authorList>
    </citation>
    <scope>NUCLEOTIDE SEQUENCE [LARGE SCALE GENOMIC DNA]</scope>
    <source>
        <strain evidence="9 10">JCM 13381</strain>
    </source>
</reference>
<dbReference type="Pfam" id="PF05175">
    <property type="entry name" value="MTS"/>
    <property type="match status" value="1"/>
</dbReference>
<dbReference type="InterPro" id="IPR007848">
    <property type="entry name" value="Small_mtfrase_dom"/>
</dbReference>
<dbReference type="NCBIfam" id="NF007023">
    <property type="entry name" value="PRK09489.1"/>
    <property type="match status" value="1"/>
</dbReference>
<comment type="function">
    <text evidence="6">Specifically methylates the guanine in position 1207 of 16S rRNA in the 30S particle.</text>
</comment>
<dbReference type="InterPro" id="IPR046977">
    <property type="entry name" value="RsmC/RlmG"/>
</dbReference>
<evidence type="ECO:0000256" key="6">
    <source>
        <dbReference type="HAMAP-Rule" id="MF_01862"/>
    </source>
</evidence>
<keyword evidence="3 6" id="KW-0489">Methyltransferase</keyword>
<keyword evidence="1 6" id="KW-0963">Cytoplasm</keyword>
<name>A0A2P7QQ20_9GAMM</name>
<keyword evidence="4 6" id="KW-0808">Transferase</keyword>